<reference evidence="1 2" key="1">
    <citation type="journal article" date="2016" name="Nat. Commun.">
        <title>Thousands of microbial genomes shed light on interconnected biogeochemical processes in an aquifer system.</title>
        <authorList>
            <person name="Anantharaman K."/>
            <person name="Brown C.T."/>
            <person name="Hug L.A."/>
            <person name="Sharon I."/>
            <person name="Castelle C.J."/>
            <person name="Probst A.J."/>
            <person name="Thomas B.C."/>
            <person name="Singh A."/>
            <person name="Wilkins M.J."/>
            <person name="Karaoz U."/>
            <person name="Brodie E.L."/>
            <person name="Williams K.H."/>
            <person name="Hubbard S.S."/>
            <person name="Banfield J.F."/>
        </authorList>
    </citation>
    <scope>NUCLEOTIDE SEQUENCE [LARGE SCALE GENOMIC DNA]</scope>
</reference>
<dbReference type="STRING" id="1798373.A2154_02365"/>
<evidence type="ECO:0000313" key="1">
    <source>
        <dbReference type="EMBL" id="OGG08635.1"/>
    </source>
</evidence>
<name>A0A1F5Z8D3_9BACT</name>
<gene>
    <name evidence="1" type="ORF">A2154_02365</name>
</gene>
<sequence>MDNQFEQMLAAYKLHEFKLDRDDGNFPLILDQFGNQELLRLAKFAPKPVSYWEKISAEYSPGVISAGIIFLTDIPELDVGGATVLHVTAIPKDVIEHPYIYYWSSMVRAISVLDLSNRRVVDFGSGSGTLSILALLKQAQHVVLIDHNTRAIRDSFDNLYSNTCATANNFTIEHKTFRDLLYRSRQGEILPEVEVGFASIGPHIIYGGQFGAQMEAYELVKRYGTAIRTMVLGGYGRNINGVDLTAVLILDRYEGIGFKLKDIFCVDTKGQRSFYSYILER</sequence>
<comment type="caution">
    <text evidence="1">The sequence shown here is derived from an EMBL/GenBank/DDBJ whole genome shotgun (WGS) entry which is preliminary data.</text>
</comment>
<evidence type="ECO:0000313" key="2">
    <source>
        <dbReference type="Proteomes" id="UP000176854"/>
    </source>
</evidence>
<accession>A0A1F5Z8D3</accession>
<dbReference type="Proteomes" id="UP000176854">
    <property type="component" value="Unassembled WGS sequence"/>
</dbReference>
<dbReference type="EMBL" id="MFJC01000058">
    <property type="protein sequence ID" value="OGG08635.1"/>
    <property type="molecule type" value="Genomic_DNA"/>
</dbReference>
<dbReference type="AlphaFoldDB" id="A0A1F5Z8D3"/>
<proteinExistence type="predicted"/>
<dbReference type="Gene3D" id="3.40.50.150">
    <property type="entry name" value="Vaccinia Virus protein VP39"/>
    <property type="match status" value="1"/>
</dbReference>
<dbReference type="InterPro" id="IPR029063">
    <property type="entry name" value="SAM-dependent_MTases_sf"/>
</dbReference>
<dbReference type="Pfam" id="PF06325">
    <property type="entry name" value="PrmA"/>
    <property type="match status" value="1"/>
</dbReference>
<dbReference type="SUPFAM" id="SSF53335">
    <property type="entry name" value="S-adenosyl-L-methionine-dependent methyltransferases"/>
    <property type="match status" value="1"/>
</dbReference>
<organism evidence="1 2">
    <name type="scientific">Candidatus Gottesmanbacteria bacterium RBG_16_43_7</name>
    <dbReference type="NCBI Taxonomy" id="1798373"/>
    <lineage>
        <taxon>Bacteria</taxon>
        <taxon>Candidatus Gottesmaniibacteriota</taxon>
    </lineage>
</organism>
<protein>
    <recommendedName>
        <fullName evidence="3">Methyltransferase small domain-containing protein</fullName>
    </recommendedName>
</protein>
<evidence type="ECO:0008006" key="3">
    <source>
        <dbReference type="Google" id="ProtNLM"/>
    </source>
</evidence>